<dbReference type="PROSITE" id="PS50931">
    <property type="entry name" value="HTH_LYSR"/>
    <property type="match status" value="1"/>
</dbReference>
<dbReference type="HOGENOM" id="CLU_039613_6_1_5"/>
<evidence type="ECO:0000259" key="5">
    <source>
        <dbReference type="PROSITE" id="PS50931"/>
    </source>
</evidence>
<dbReference type="EMBL" id="CP000697">
    <property type="protein sequence ID" value="ABQ31358.1"/>
    <property type="molecule type" value="Genomic_DNA"/>
</dbReference>
<evidence type="ECO:0000313" key="6">
    <source>
        <dbReference type="EMBL" id="ABQ31358.1"/>
    </source>
</evidence>
<dbReference type="Gene3D" id="1.10.10.10">
    <property type="entry name" value="Winged helix-like DNA-binding domain superfamily/Winged helix DNA-binding domain"/>
    <property type="match status" value="1"/>
</dbReference>
<proteinExistence type="inferred from homology"/>
<accession>A5G0H6</accession>
<dbReference type="Pfam" id="PF00126">
    <property type="entry name" value="HTH_1"/>
    <property type="match status" value="1"/>
</dbReference>
<dbReference type="FunFam" id="1.10.10.10:FF:000001">
    <property type="entry name" value="LysR family transcriptional regulator"/>
    <property type="match status" value="1"/>
</dbReference>
<dbReference type="eggNOG" id="COG0583">
    <property type="taxonomic scope" value="Bacteria"/>
</dbReference>
<dbReference type="Gene3D" id="3.40.190.290">
    <property type="match status" value="1"/>
</dbReference>
<keyword evidence="4" id="KW-0804">Transcription</keyword>
<dbReference type="PRINTS" id="PR00039">
    <property type="entry name" value="HTHLYSR"/>
</dbReference>
<keyword evidence="7" id="KW-1185">Reference proteome</keyword>
<protein>
    <submittedName>
        <fullName evidence="6">Transcriptional regulator, LysR family</fullName>
    </submittedName>
</protein>
<evidence type="ECO:0000256" key="3">
    <source>
        <dbReference type="ARBA" id="ARBA00023125"/>
    </source>
</evidence>
<dbReference type="GO" id="GO:0003700">
    <property type="term" value="F:DNA-binding transcription factor activity"/>
    <property type="evidence" value="ECO:0007669"/>
    <property type="project" value="InterPro"/>
</dbReference>
<dbReference type="Pfam" id="PF03466">
    <property type="entry name" value="LysR_substrate"/>
    <property type="match status" value="1"/>
</dbReference>
<name>A5G0H6_ACICJ</name>
<dbReference type="SUPFAM" id="SSF53850">
    <property type="entry name" value="Periplasmic binding protein-like II"/>
    <property type="match status" value="1"/>
</dbReference>
<dbReference type="SUPFAM" id="SSF46785">
    <property type="entry name" value="Winged helix' DNA-binding domain"/>
    <property type="match status" value="1"/>
</dbReference>
<dbReference type="AlphaFoldDB" id="A5G0H6"/>
<evidence type="ECO:0000313" key="7">
    <source>
        <dbReference type="Proteomes" id="UP000000245"/>
    </source>
</evidence>
<dbReference type="InterPro" id="IPR036390">
    <property type="entry name" value="WH_DNA-bd_sf"/>
</dbReference>
<sequence length="303" mass="32027">MTLDQLRIFIAVAEREHVTRAAEALGLTQSAASGAVAALEREFGTRLFHRVGRGIALTEAGRVFFTEARAILNRTEQAALTMREIAGLARGRLAIKASQTIANHFLPLRLVAFRQAYPGIGLAVSIGNSAEVARAILEGDVELGFVEGPGDTLIQPRLAAEPIAQDRLVMVVAPGHPWAKRRALRPAELASGSWVLREDGSGTRAVLFEALAGLGIDHAAVDVAIELPANNSVLTAVSGGAGATILSELVCADALAAGKVVEVPVKLPRRTYFAVQHQDRTRTRAAAALLALLRESPPEDGHG</sequence>
<feature type="domain" description="HTH lysR-type" evidence="5">
    <location>
        <begin position="1"/>
        <end position="58"/>
    </location>
</feature>
<keyword evidence="3" id="KW-0238">DNA-binding</keyword>
<evidence type="ECO:0000256" key="4">
    <source>
        <dbReference type="ARBA" id="ARBA00023163"/>
    </source>
</evidence>
<dbReference type="InterPro" id="IPR036388">
    <property type="entry name" value="WH-like_DNA-bd_sf"/>
</dbReference>
<dbReference type="STRING" id="349163.Acry_2159"/>
<dbReference type="Proteomes" id="UP000000245">
    <property type="component" value="Chromosome"/>
</dbReference>
<dbReference type="PANTHER" id="PTHR30126:SF39">
    <property type="entry name" value="HTH-TYPE TRANSCRIPTIONAL REGULATOR CYSL"/>
    <property type="match status" value="1"/>
</dbReference>
<organism evidence="6 7">
    <name type="scientific">Acidiphilium cryptum (strain JF-5)</name>
    <dbReference type="NCBI Taxonomy" id="349163"/>
    <lineage>
        <taxon>Bacteria</taxon>
        <taxon>Pseudomonadati</taxon>
        <taxon>Pseudomonadota</taxon>
        <taxon>Alphaproteobacteria</taxon>
        <taxon>Acetobacterales</taxon>
        <taxon>Acidocellaceae</taxon>
        <taxon>Acidiphilium</taxon>
    </lineage>
</organism>
<dbReference type="InterPro" id="IPR000847">
    <property type="entry name" value="LysR_HTH_N"/>
</dbReference>
<reference evidence="6 7" key="1">
    <citation type="submission" date="2007-05" db="EMBL/GenBank/DDBJ databases">
        <title>Complete sequence of chromosome of Acidiphilium cryptum JF-5.</title>
        <authorList>
            <consortium name="US DOE Joint Genome Institute"/>
            <person name="Copeland A."/>
            <person name="Lucas S."/>
            <person name="Lapidus A."/>
            <person name="Barry K."/>
            <person name="Detter J.C."/>
            <person name="Glavina del Rio T."/>
            <person name="Hammon N."/>
            <person name="Israni S."/>
            <person name="Dalin E."/>
            <person name="Tice H."/>
            <person name="Pitluck S."/>
            <person name="Sims D."/>
            <person name="Brettin T."/>
            <person name="Bruce D."/>
            <person name="Han C."/>
            <person name="Schmutz J."/>
            <person name="Larimer F."/>
            <person name="Land M."/>
            <person name="Hauser L."/>
            <person name="Kyrpides N."/>
            <person name="Kim E."/>
            <person name="Magnuson T."/>
            <person name="Richardson P."/>
        </authorList>
    </citation>
    <scope>NUCLEOTIDE SEQUENCE [LARGE SCALE GENOMIC DNA]</scope>
    <source>
        <strain evidence="6 7">JF-5</strain>
    </source>
</reference>
<dbReference type="GO" id="GO:0000976">
    <property type="term" value="F:transcription cis-regulatory region binding"/>
    <property type="evidence" value="ECO:0007669"/>
    <property type="project" value="TreeGrafter"/>
</dbReference>
<dbReference type="PANTHER" id="PTHR30126">
    <property type="entry name" value="HTH-TYPE TRANSCRIPTIONAL REGULATOR"/>
    <property type="match status" value="1"/>
</dbReference>
<dbReference type="InterPro" id="IPR005119">
    <property type="entry name" value="LysR_subst-bd"/>
</dbReference>
<evidence type="ECO:0000256" key="2">
    <source>
        <dbReference type="ARBA" id="ARBA00023015"/>
    </source>
</evidence>
<comment type="similarity">
    <text evidence="1">Belongs to the LysR transcriptional regulatory family.</text>
</comment>
<dbReference type="KEGG" id="acr:Acry_2159"/>
<gene>
    <name evidence="6" type="ordered locus">Acry_2159</name>
</gene>
<evidence type="ECO:0000256" key="1">
    <source>
        <dbReference type="ARBA" id="ARBA00009437"/>
    </source>
</evidence>
<dbReference type="RefSeq" id="WP_007421694.1">
    <property type="nucleotide sequence ID" value="NC_009484.1"/>
</dbReference>
<keyword evidence="2" id="KW-0805">Transcription regulation</keyword>